<reference evidence="2" key="1">
    <citation type="journal article" date="2019" name="Int. J. Syst. Evol. Microbiol.">
        <title>The Global Catalogue of Microorganisms (GCM) 10K type strain sequencing project: providing services to taxonomists for standard genome sequencing and annotation.</title>
        <authorList>
            <consortium name="The Broad Institute Genomics Platform"/>
            <consortium name="The Broad Institute Genome Sequencing Center for Infectious Disease"/>
            <person name="Wu L."/>
            <person name="Ma J."/>
        </authorList>
    </citation>
    <scope>NUCLEOTIDE SEQUENCE [LARGE SCALE GENOMIC DNA]</scope>
    <source>
        <strain evidence="2">JCM 15115</strain>
    </source>
</reference>
<evidence type="ECO:0000313" key="1">
    <source>
        <dbReference type="EMBL" id="GAA0607896.1"/>
    </source>
</evidence>
<comment type="caution">
    <text evidence="1">The sequence shown here is derived from an EMBL/GenBank/DDBJ whole genome shotgun (WGS) entry which is preliminary data.</text>
</comment>
<accession>A0ABP3RI13</accession>
<protein>
    <submittedName>
        <fullName evidence="1">Uncharacterized protein</fullName>
    </submittedName>
</protein>
<keyword evidence="2" id="KW-1185">Reference proteome</keyword>
<gene>
    <name evidence="1" type="ORF">GCM10008943_24270</name>
</gene>
<organism evidence="1 2">
    <name type="scientific">Paenochrobactrum glaciei</name>
    <dbReference type="NCBI Taxonomy" id="486407"/>
    <lineage>
        <taxon>Bacteria</taxon>
        <taxon>Pseudomonadati</taxon>
        <taxon>Pseudomonadota</taxon>
        <taxon>Alphaproteobacteria</taxon>
        <taxon>Hyphomicrobiales</taxon>
        <taxon>Brucellaceae</taxon>
        <taxon>Paenochrobactrum</taxon>
    </lineage>
</organism>
<dbReference type="EMBL" id="BAAADE010000005">
    <property type="protein sequence ID" value="GAA0607896.1"/>
    <property type="molecule type" value="Genomic_DNA"/>
</dbReference>
<dbReference type="Proteomes" id="UP001424441">
    <property type="component" value="Unassembled WGS sequence"/>
</dbReference>
<evidence type="ECO:0000313" key="2">
    <source>
        <dbReference type="Proteomes" id="UP001424441"/>
    </source>
</evidence>
<proteinExistence type="predicted"/>
<dbReference type="RefSeq" id="WP_343805960.1">
    <property type="nucleotide sequence ID" value="NZ_BAAADE010000005.1"/>
</dbReference>
<sequence length="327" mass="36925">MLATAARIIHASSMNGYKYDLRDCDVTDKKSLHSFRQKRKQWSNWLDDDEEHAIWNVIHTLVWRDVTFATISKLALENPDGPLHTTMLGDTLVNGHVTMQAMALRRLIDRRRDVISLPRLITDIKANWHLLTRENFVCFDGLPYDYEAVAAECWKDREPGVVYWGDTTGPKAYSTSERMHRHLDRLLGISASIRSRTDRLPKSLITRVEGWLLNSGATEIAEWSHAYVAHAGNSQSRGAISHIQVTNNKITNAIREAARVAEAISGEILYIGGRVGSMMPVAQYDVFERLERPITSQPVGDAADTWETKSREWDGALDDVSDAILKG</sequence>
<name>A0ABP3RI13_9HYPH</name>